<evidence type="ECO:0000313" key="3">
    <source>
        <dbReference type="Proteomes" id="UP000237144"/>
    </source>
</evidence>
<dbReference type="InterPro" id="IPR036691">
    <property type="entry name" value="Endo/exonu/phosph_ase_sf"/>
</dbReference>
<reference evidence="2 3" key="1">
    <citation type="journal article" date="2018" name="Front. Microbiol.">
        <title>Prospects for Fungal Bioremediation of Acidic Radioactive Waste Sites: Characterization and Genome Sequence of Rhodotorula taiwanensis MD1149.</title>
        <authorList>
            <person name="Tkavc R."/>
            <person name="Matrosova V.Y."/>
            <person name="Grichenko O.E."/>
            <person name="Gostincar C."/>
            <person name="Volpe R.P."/>
            <person name="Klimenkova P."/>
            <person name="Gaidamakova E.K."/>
            <person name="Zhou C.E."/>
            <person name="Stewart B.J."/>
            <person name="Lyman M.G."/>
            <person name="Malfatti S.A."/>
            <person name="Rubinfeld B."/>
            <person name="Courtot M."/>
            <person name="Singh J."/>
            <person name="Dalgard C.L."/>
            <person name="Hamilton T."/>
            <person name="Frey K.G."/>
            <person name="Gunde-Cimerman N."/>
            <person name="Dugan L."/>
            <person name="Daly M.J."/>
        </authorList>
    </citation>
    <scope>NUCLEOTIDE SEQUENCE [LARGE SCALE GENOMIC DNA]</scope>
    <source>
        <strain evidence="2 3">MD1149</strain>
    </source>
</reference>
<feature type="domain" description="Inositol polyphosphate-related phosphatase" evidence="1">
    <location>
        <begin position="367"/>
        <end position="704"/>
    </location>
</feature>
<dbReference type="Gene3D" id="2.130.10.10">
    <property type="entry name" value="YVTN repeat-like/Quinoprotein amine dehydrogenase"/>
    <property type="match status" value="2"/>
</dbReference>
<dbReference type="AlphaFoldDB" id="A0A2S5B0G2"/>
<accession>A0A2S5B0G2</accession>
<dbReference type="SUPFAM" id="SSF56219">
    <property type="entry name" value="DNase I-like"/>
    <property type="match status" value="1"/>
</dbReference>
<proteinExistence type="predicted"/>
<organism evidence="2 3">
    <name type="scientific">Rhodotorula taiwanensis</name>
    <dbReference type="NCBI Taxonomy" id="741276"/>
    <lineage>
        <taxon>Eukaryota</taxon>
        <taxon>Fungi</taxon>
        <taxon>Dikarya</taxon>
        <taxon>Basidiomycota</taxon>
        <taxon>Pucciniomycotina</taxon>
        <taxon>Microbotryomycetes</taxon>
        <taxon>Sporidiobolales</taxon>
        <taxon>Sporidiobolaceae</taxon>
        <taxon>Rhodotorula</taxon>
    </lineage>
</organism>
<dbReference type="InterPro" id="IPR000300">
    <property type="entry name" value="IPPc"/>
</dbReference>
<evidence type="ECO:0000259" key="1">
    <source>
        <dbReference type="SMART" id="SM00128"/>
    </source>
</evidence>
<dbReference type="SMART" id="SM00128">
    <property type="entry name" value="IPPc"/>
    <property type="match status" value="1"/>
</dbReference>
<keyword evidence="3" id="KW-1185">Reference proteome</keyword>
<name>A0A2S5B0G2_9BASI</name>
<dbReference type="PANTHER" id="PTHR11200:SF240">
    <property type="entry name" value="INOSITOL POLYPHOSPHATE 5-PHOSPHATASE C9G1.10C-RELATED"/>
    <property type="match status" value="1"/>
</dbReference>
<dbReference type="InterPro" id="IPR015943">
    <property type="entry name" value="WD40/YVTN_repeat-like_dom_sf"/>
</dbReference>
<dbReference type="STRING" id="741276.A0A2S5B0G2"/>
<dbReference type="GO" id="GO:0004439">
    <property type="term" value="F:phosphatidylinositol-4,5-bisphosphate 5-phosphatase activity"/>
    <property type="evidence" value="ECO:0007669"/>
    <property type="project" value="TreeGrafter"/>
</dbReference>
<sequence length="738" mass="82102">MVDVSGDLVASATDNFVEVRSISTGRAVRESVLATETVISVCFAHDGRSLWIGTVEGSLQQYDVSPLRENAAKWVKLPVLGYRPDAHEAPVILIQRLRDGEMLTMDESGRLVIWQADANKGLPASLHSHSRTLSIPPRPCWSAILYGQLCAGWSPQSEGGSPATGSVRTFDIAGKVAVEHPAGATEWPLDKLGAISAGCAVPLHPGWVFLGHSSGHVSVWSTEKKAMLDVKRISGNKITAMVGPSRHLWVGDASGLVEVIDVFSPRNWRVLKRFEAHPGAITKMGVDAQTLWLFKEAPLKVPTYRRHHCASGLSVGTYCQDCASGMAFFVMIGSVSRALRAPCRWTNHGTPLAEALDDELPSYSDRSELKLGVFTWNVDGQPPDLLQSNAANREVLSAFVRSLDAPDMLVFNLQEVIDLSDLTLAARTFLFATKSHDVTGRYRHWRRTLLDAIASALPSGVPFRYTECKLVGLYQFVWWRTDTGYAISALDSAAFKAGFGETYGNKGCCATAITVDDTSFAFVDAHLTAGEGRQAARTLELTRYFDANPVFRRKATADGIGFRRGGDGTRLLDMETVFFCGDLNFRVNLPRAEVLRTLATSPHAVSDLLPHDELTALKHDDPSFRLRDFREAKIDFEPTYKYDHFSTRYDTSEKQRIPSWCDRVLWHNDKEDDVRCLFYRRYEADMSDHRPVGAAFVVRAYKINRLKQQEAHRNVLREWTNMEEGLILTARGYYPPLS</sequence>
<dbReference type="Gene3D" id="3.60.10.10">
    <property type="entry name" value="Endonuclease/exonuclease/phosphatase"/>
    <property type="match status" value="1"/>
</dbReference>
<protein>
    <recommendedName>
        <fullName evidence="1">Inositol polyphosphate-related phosphatase domain-containing protein</fullName>
    </recommendedName>
</protein>
<dbReference type="Proteomes" id="UP000237144">
    <property type="component" value="Unassembled WGS sequence"/>
</dbReference>
<dbReference type="InterPro" id="IPR046985">
    <property type="entry name" value="IP5"/>
</dbReference>
<dbReference type="Pfam" id="PF22669">
    <property type="entry name" value="Exo_endo_phos2"/>
    <property type="match status" value="1"/>
</dbReference>
<comment type="caution">
    <text evidence="2">The sequence shown here is derived from an EMBL/GenBank/DDBJ whole genome shotgun (WGS) entry which is preliminary data.</text>
</comment>
<dbReference type="SUPFAM" id="SSF50978">
    <property type="entry name" value="WD40 repeat-like"/>
    <property type="match status" value="1"/>
</dbReference>
<gene>
    <name evidence="2" type="ORF">BMF94_6841</name>
</gene>
<dbReference type="OrthoDB" id="2248459at2759"/>
<dbReference type="PANTHER" id="PTHR11200">
    <property type="entry name" value="INOSITOL 5-PHOSPHATASE"/>
    <property type="match status" value="1"/>
</dbReference>
<dbReference type="InterPro" id="IPR036322">
    <property type="entry name" value="WD40_repeat_dom_sf"/>
</dbReference>
<evidence type="ECO:0000313" key="2">
    <source>
        <dbReference type="EMBL" id="POY70256.1"/>
    </source>
</evidence>
<dbReference type="GO" id="GO:0046856">
    <property type="term" value="P:phosphatidylinositol dephosphorylation"/>
    <property type="evidence" value="ECO:0007669"/>
    <property type="project" value="InterPro"/>
</dbReference>
<dbReference type="EMBL" id="PJQD01000140">
    <property type="protein sequence ID" value="POY70256.1"/>
    <property type="molecule type" value="Genomic_DNA"/>
</dbReference>